<keyword evidence="2" id="KW-1185">Reference proteome</keyword>
<dbReference type="EMBL" id="BSXW01001090">
    <property type="protein sequence ID" value="GMF33585.1"/>
    <property type="molecule type" value="Genomic_DNA"/>
</dbReference>
<gene>
    <name evidence="1" type="ORF">Plil01_001431200</name>
</gene>
<evidence type="ECO:0000313" key="2">
    <source>
        <dbReference type="Proteomes" id="UP001165083"/>
    </source>
</evidence>
<dbReference type="Proteomes" id="UP001165083">
    <property type="component" value="Unassembled WGS sequence"/>
</dbReference>
<proteinExistence type="predicted"/>
<name>A0A9W7CLT1_9STRA</name>
<accession>A0A9W7CLT1</accession>
<protein>
    <submittedName>
        <fullName evidence="1">Unnamed protein product</fullName>
    </submittedName>
</protein>
<dbReference type="AlphaFoldDB" id="A0A9W7CLT1"/>
<dbReference type="OrthoDB" id="119386at2759"/>
<organism evidence="1 2">
    <name type="scientific">Phytophthora lilii</name>
    <dbReference type="NCBI Taxonomy" id="2077276"/>
    <lineage>
        <taxon>Eukaryota</taxon>
        <taxon>Sar</taxon>
        <taxon>Stramenopiles</taxon>
        <taxon>Oomycota</taxon>
        <taxon>Peronosporomycetes</taxon>
        <taxon>Peronosporales</taxon>
        <taxon>Peronosporaceae</taxon>
        <taxon>Phytophthora</taxon>
    </lineage>
</organism>
<reference evidence="1" key="1">
    <citation type="submission" date="2023-04" db="EMBL/GenBank/DDBJ databases">
        <title>Phytophthora lilii NBRC 32176.</title>
        <authorList>
            <person name="Ichikawa N."/>
            <person name="Sato H."/>
            <person name="Tonouchi N."/>
        </authorList>
    </citation>
    <scope>NUCLEOTIDE SEQUENCE</scope>
    <source>
        <strain evidence="1">NBRC 32176</strain>
    </source>
</reference>
<comment type="caution">
    <text evidence="1">The sequence shown here is derived from an EMBL/GenBank/DDBJ whole genome shotgun (WGS) entry which is preliminary data.</text>
</comment>
<evidence type="ECO:0000313" key="1">
    <source>
        <dbReference type="EMBL" id="GMF33585.1"/>
    </source>
</evidence>
<sequence length="234" mass="25514">MRSETTTPLVIIYIAYELVSHLKAAIAHNQQRIITQFASLDSISYYNTTSMVSTQSSILLAVTCALTMQDVAKADTCGPAVHAEVAAAVQRLHANCASWAAYLASGGVWTCDSTCRDSVARGHAAGLHVWWPVRAELQASGRRHGGDVRCRAVRLGRRYNNDGIIEGSAANGDFKCEHPVDQYRCRAHGLHPVHRWRCATLASSLLSFVNACIYFRLTHVACGSLQGLSVVLKF</sequence>